<dbReference type="Pfam" id="PF00175">
    <property type="entry name" value="NAD_binding_1"/>
    <property type="match status" value="1"/>
</dbReference>
<dbReference type="InterPro" id="IPR001433">
    <property type="entry name" value="OxRdtase_FAD/NAD-bd"/>
</dbReference>
<dbReference type="Gene3D" id="3.40.50.80">
    <property type="entry name" value="Nucleotide-binding domain of ferredoxin-NADP reductase (FNR) module"/>
    <property type="match status" value="1"/>
</dbReference>
<dbReference type="InterPro" id="IPR039261">
    <property type="entry name" value="FNR_nucleotide-bd"/>
</dbReference>
<organism evidence="4 5">
    <name type="scientific">Solimonas terrae</name>
    <dbReference type="NCBI Taxonomy" id="1396819"/>
    <lineage>
        <taxon>Bacteria</taxon>
        <taxon>Pseudomonadati</taxon>
        <taxon>Pseudomonadota</taxon>
        <taxon>Gammaproteobacteria</taxon>
        <taxon>Nevskiales</taxon>
        <taxon>Nevskiaceae</taxon>
        <taxon>Solimonas</taxon>
    </lineage>
</organism>
<dbReference type="InterPro" id="IPR017938">
    <property type="entry name" value="Riboflavin_synthase-like_b-brl"/>
</dbReference>
<accession>A0A6M2BRG0</accession>
<dbReference type="Pfam" id="PF00111">
    <property type="entry name" value="Fer2"/>
    <property type="match status" value="1"/>
</dbReference>
<evidence type="ECO:0000259" key="3">
    <source>
        <dbReference type="PROSITE" id="PS51384"/>
    </source>
</evidence>
<reference evidence="4 5" key="1">
    <citation type="journal article" date="2014" name="Int. J. Syst. Evol. Microbiol.">
        <title>Solimonas terrae sp. nov., isolated from soil.</title>
        <authorList>
            <person name="Kim S.J."/>
            <person name="Moon J.Y."/>
            <person name="Weon H.Y."/>
            <person name="Ahn J.H."/>
            <person name="Chen W.M."/>
            <person name="Kwon S.W."/>
        </authorList>
    </citation>
    <scope>NUCLEOTIDE SEQUENCE [LARGE SCALE GENOMIC DNA]</scope>
    <source>
        <strain evidence="4 5">KIS83-12</strain>
    </source>
</reference>
<dbReference type="InterPro" id="IPR006058">
    <property type="entry name" value="2Fe2S_fd_BS"/>
</dbReference>
<evidence type="ECO:0000259" key="2">
    <source>
        <dbReference type="PROSITE" id="PS51085"/>
    </source>
</evidence>
<name>A0A6M2BRG0_9GAMM</name>
<dbReference type="Gene3D" id="2.40.30.10">
    <property type="entry name" value="Translation factors"/>
    <property type="match status" value="1"/>
</dbReference>
<evidence type="ECO:0000313" key="5">
    <source>
        <dbReference type="Proteomes" id="UP000472676"/>
    </source>
</evidence>
<dbReference type="InterPro" id="IPR036010">
    <property type="entry name" value="2Fe-2S_ferredoxin-like_sf"/>
</dbReference>
<protein>
    <submittedName>
        <fullName evidence="4">2Fe-2S iron-sulfur cluster binding domain-containing protein</fullName>
    </submittedName>
</protein>
<dbReference type="GO" id="GO:0016491">
    <property type="term" value="F:oxidoreductase activity"/>
    <property type="evidence" value="ECO:0007669"/>
    <property type="project" value="InterPro"/>
</dbReference>
<dbReference type="PROSITE" id="PS00197">
    <property type="entry name" value="2FE2S_FER_1"/>
    <property type="match status" value="1"/>
</dbReference>
<feature type="domain" description="2Fe-2S ferredoxin-type" evidence="2">
    <location>
        <begin position="3"/>
        <end position="92"/>
    </location>
</feature>
<dbReference type="GO" id="GO:0051537">
    <property type="term" value="F:2 iron, 2 sulfur cluster binding"/>
    <property type="evidence" value="ECO:0007669"/>
    <property type="project" value="InterPro"/>
</dbReference>
<dbReference type="RefSeq" id="WP_166255289.1">
    <property type="nucleotide sequence ID" value="NZ_JAAMOW010000004.1"/>
</dbReference>
<dbReference type="EMBL" id="JAAMOW010000004">
    <property type="protein sequence ID" value="NGY04934.1"/>
    <property type="molecule type" value="Genomic_DNA"/>
</dbReference>
<dbReference type="AlphaFoldDB" id="A0A6M2BRG0"/>
<proteinExistence type="predicted"/>
<gene>
    <name evidence="4" type="ORF">G7Y85_09160</name>
</gene>
<dbReference type="InterPro" id="IPR017927">
    <property type="entry name" value="FAD-bd_FR_type"/>
</dbReference>
<dbReference type="InterPro" id="IPR050415">
    <property type="entry name" value="MRET"/>
</dbReference>
<dbReference type="Gene3D" id="3.10.20.30">
    <property type="match status" value="1"/>
</dbReference>
<dbReference type="Pfam" id="PF00970">
    <property type="entry name" value="FAD_binding_6"/>
    <property type="match status" value="1"/>
</dbReference>
<dbReference type="PRINTS" id="PR00410">
    <property type="entry name" value="PHEHYDRXLASE"/>
</dbReference>
<dbReference type="SUPFAM" id="SSF52343">
    <property type="entry name" value="Ferredoxin reductase-like, C-terminal NADP-linked domain"/>
    <property type="match status" value="1"/>
</dbReference>
<dbReference type="InterPro" id="IPR012675">
    <property type="entry name" value="Beta-grasp_dom_sf"/>
</dbReference>
<dbReference type="SUPFAM" id="SSF63380">
    <property type="entry name" value="Riboflavin synthase domain-like"/>
    <property type="match status" value="1"/>
</dbReference>
<dbReference type="CDD" id="cd00207">
    <property type="entry name" value="fer2"/>
    <property type="match status" value="1"/>
</dbReference>
<dbReference type="InterPro" id="IPR001709">
    <property type="entry name" value="Flavoprot_Pyr_Nucl_cyt_Rdtase"/>
</dbReference>
<dbReference type="PANTHER" id="PTHR47354">
    <property type="entry name" value="NADH OXIDOREDUCTASE HCR"/>
    <property type="match status" value="1"/>
</dbReference>
<dbReference type="CDD" id="cd06189">
    <property type="entry name" value="flavin_oxioreductase"/>
    <property type="match status" value="1"/>
</dbReference>
<dbReference type="PROSITE" id="PS51384">
    <property type="entry name" value="FAD_FR"/>
    <property type="match status" value="1"/>
</dbReference>
<dbReference type="PROSITE" id="PS51085">
    <property type="entry name" value="2FE2S_FER_2"/>
    <property type="match status" value="1"/>
</dbReference>
<evidence type="ECO:0000256" key="1">
    <source>
        <dbReference type="ARBA" id="ARBA00034078"/>
    </source>
</evidence>
<comment type="caution">
    <text evidence="4">The sequence shown here is derived from an EMBL/GenBank/DDBJ whole genome shotgun (WGS) entry which is preliminary data.</text>
</comment>
<feature type="domain" description="FAD-binding FR-type" evidence="3">
    <location>
        <begin position="99"/>
        <end position="198"/>
    </location>
</feature>
<keyword evidence="5" id="KW-1185">Reference proteome</keyword>
<sequence length="339" mass="37534">MTRQVYLADRPQRFSVDDGETLLAAGLRHGLAMPFGCQSGGCGSCRVRLVSGEIDYPFEPPALSAAEREAGYVLMCLARARSDLTIALHQPAQIESLRPRQLPVRAAGKQWLAHDVLGLTLKLPKGDGFQYLPGQYIDLLIEDGRRRSFSLANRPNGETLELHVRVTPSGRFANWAANEMPERAILRLEGPLGAFYLREDSARPIVMVAGGTGIAPIHAMLEELLTRGTGRNVHLLWGVRSLRDLYLDARLREWATTHPHFRYTPVLSEPDADWRGARGLVHEALLQAHPSLDGFEAYLSGPPVMVRAGKDACIRAGVDADHLYYDSFDYAFETWPALG</sequence>
<comment type="cofactor">
    <cofactor evidence="1">
        <name>[2Fe-2S] cluster</name>
        <dbReference type="ChEBI" id="CHEBI:190135"/>
    </cofactor>
</comment>
<dbReference type="PRINTS" id="PR00371">
    <property type="entry name" value="FPNCR"/>
</dbReference>
<dbReference type="Proteomes" id="UP000472676">
    <property type="component" value="Unassembled WGS sequence"/>
</dbReference>
<dbReference type="PANTHER" id="PTHR47354:SF5">
    <property type="entry name" value="PROTEIN RFBI"/>
    <property type="match status" value="1"/>
</dbReference>
<dbReference type="InterPro" id="IPR001041">
    <property type="entry name" value="2Fe-2S_ferredoxin-type"/>
</dbReference>
<dbReference type="InterPro" id="IPR008333">
    <property type="entry name" value="Cbr1-like_FAD-bd_dom"/>
</dbReference>
<dbReference type="SUPFAM" id="SSF54292">
    <property type="entry name" value="2Fe-2S ferredoxin-like"/>
    <property type="match status" value="1"/>
</dbReference>
<evidence type="ECO:0000313" key="4">
    <source>
        <dbReference type="EMBL" id="NGY04934.1"/>
    </source>
</evidence>